<keyword evidence="2" id="KW-0808">Transferase</keyword>
<dbReference type="Gene3D" id="3.90.550.10">
    <property type="entry name" value="Spore Coat Polysaccharide Biosynthesis Protein SpsA, Chain A"/>
    <property type="match status" value="1"/>
</dbReference>
<evidence type="ECO:0000259" key="1">
    <source>
        <dbReference type="Pfam" id="PF00535"/>
    </source>
</evidence>
<proteinExistence type="predicted"/>
<keyword evidence="3" id="KW-1185">Reference proteome</keyword>
<dbReference type="AlphaFoldDB" id="K9XYD5"/>
<dbReference type="PANTHER" id="PTHR22916">
    <property type="entry name" value="GLYCOSYLTRANSFERASE"/>
    <property type="match status" value="1"/>
</dbReference>
<reference evidence="3" key="1">
    <citation type="journal article" date="2013" name="Proc. Natl. Acad. Sci. U.S.A.">
        <title>Improving the coverage of the cyanobacterial phylum using diversity-driven genome sequencing.</title>
        <authorList>
            <person name="Shih P.M."/>
            <person name="Wu D."/>
            <person name="Latifi A."/>
            <person name="Axen S.D."/>
            <person name="Fewer D.P."/>
            <person name="Talla E."/>
            <person name="Calteau A."/>
            <person name="Cai F."/>
            <person name="Tandeau de Marsac N."/>
            <person name="Rippka R."/>
            <person name="Herdman M."/>
            <person name="Sivonen K."/>
            <person name="Coursin T."/>
            <person name="Laurent T."/>
            <person name="Goodwin L."/>
            <person name="Nolan M."/>
            <person name="Davenport K.W."/>
            <person name="Han C.S."/>
            <person name="Rubin E.M."/>
            <person name="Eisen J.A."/>
            <person name="Woyke T."/>
            <person name="Gugger M."/>
            <person name="Kerfeld C.A."/>
        </authorList>
    </citation>
    <scope>NUCLEOTIDE SEQUENCE [LARGE SCALE GENOMIC DNA]</scope>
    <source>
        <strain evidence="3">ATCC 29371 / PCC 7437</strain>
    </source>
</reference>
<dbReference type="HOGENOM" id="CLU_025996_21_1_3"/>
<dbReference type="SUPFAM" id="SSF53448">
    <property type="entry name" value="Nucleotide-diphospho-sugar transferases"/>
    <property type="match status" value="1"/>
</dbReference>
<dbReference type="RefSeq" id="WP_015194339.1">
    <property type="nucleotide sequence ID" value="NC_019748.1"/>
</dbReference>
<dbReference type="Proteomes" id="UP000010473">
    <property type="component" value="Chromosome"/>
</dbReference>
<dbReference type="InterPro" id="IPR029044">
    <property type="entry name" value="Nucleotide-diphossugar_trans"/>
</dbReference>
<dbReference type="STRING" id="111780.Sta7437_3169"/>
<sequence>MYNPLVSIITVVFNGEKYLEQAIESVINQSYQNIEYIIIDGGSTDGTIEIIKQYEDSIDCWISESDRGLYDAMNKGIALAHGEIIGILNSDDLYFQDTVLEVVKVYQKFQNPCVIYGNMLKFNEEQGKVSWHQGNLTAQAFKTAKIVINHPTCFVQRSLYEQFGGFKPEYEVGADRELMMRFHSQGVIFINTNQTIAKFRLGGTTSYQSLVSIFKREIIQEYKLLNAYAINKTRIAIVLSNKVIQAFRKWLLYKLLGEKLTNQIIMLYVSKKFTLPSQ</sequence>
<dbReference type="GO" id="GO:0016758">
    <property type="term" value="F:hexosyltransferase activity"/>
    <property type="evidence" value="ECO:0007669"/>
    <property type="project" value="UniProtKB-ARBA"/>
</dbReference>
<dbReference type="EMBL" id="CP003653">
    <property type="protein sequence ID" value="AFZ36677.1"/>
    <property type="molecule type" value="Genomic_DNA"/>
</dbReference>
<dbReference type="OrthoDB" id="396512at2"/>
<dbReference type="Pfam" id="PF00535">
    <property type="entry name" value="Glycos_transf_2"/>
    <property type="match status" value="1"/>
</dbReference>
<name>K9XYD5_STAC7</name>
<evidence type="ECO:0000313" key="3">
    <source>
        <dbReference type="Proteomes" id="UP000010473"/>
    </source>
</evidence>
<dbReference type="KEGG" id="scs:Sta7437_3169"/>
<dbReference type="eggNOG" id="COG1216">
    <property type="taxonomic scope" value="Bacteria"/>
</dbReference>
<dbReference type="CDD" id="cd06433">
    <property type="entry name" value="GT_2_WfgS_like"/>
    <property type="match status" value="1"/>
</dbReference>
<dbReference type="PANTHER" id="PTHR22916:SF3">
    <property type="entry name" value="UDP-GLCNAC:BETAGAL BETA-1,3-N-ACETYLGLUCOSAMINYLTRANSFERASE-LIKE PROTEIN 1"/>
    <property type="match status" value="1"/>
</dbReference>
<feature type="domain" description="Glycosyltransferase 2-like" evidence="1">
    <location>
        <begin position="7"/>
        <end position="158"/>
    </location>
</feature>
<accession>K9XYD5</accession>
<organism evidence="2 3">
    <name type="scientific">Stanieria cyanosphaera (strain ATCC 29371 / PCC 7437)</name>
    <dbReference type="NCBI Taxonomy" id="111780"/>
    <lineage>
        <taxon>Bacteria</taxon>
        <taxon>Bacillati</taxon>
        <taxon>Cyanobacteriota</taxon>
        <taxon>Cyanophyceae</taxon>
        <taxon>Pleurocapsales</taxon>
        <taxon>Dermocarpellaceae</taxon>
        <taxon>Stanieria</taxon>
    </lineage>
</organism>
<protein>
    <submittedName>
        <fullName evidence="2">Glycosyl transferase family 2</fullName>
    </submittedName>
</protein>
<evidence type="ECO:0000313" key="2">
    <source>
        <dbReference type="EMBL" id="AFZ36677.1"/>
    </source>
</evidence>
<dbReference type="InterPro" id="IPR001173">
    <property type="entry name" value="Glyco_trans_2-like"/>
</dbReference>
<gene>
    <name evidence="2" type="ordered locus">Sta7437_3169</name>
</gene>